<protein>
    <submittedName>
        <fullName evidence="1">Uncharacterized protein</fullName>
    </submittedName>
</protein>
<dbReference type="EMBL" id="CM037625">
    <property type="protein sequence ID" value="KAH7998212.1"/>
    <property type="molecule type" value="Genomic_DNA"/>
</dbReference>
<organism evidence="1 2">
    <name type="scientific">Sphaerodactylus townsendi</name>
    <dbReference type="NCBI Taxonomy" id="933632"/>
    <lineage>
        <taxon>Eukaryota</taxon>
        <taxon>Metazoa</taxon>
        <taxon>Chordata</taxon>
        <taxon>Craniata</taxon>
        <taxon>Vertebrata</taxon>
        <taxon>Euteleostomi</taxon>
        <taxon>Lepidosauria</taxon>
        <taxon>Squamata</taxon>
        <taxon>Bifurcata</taxon>
        <taxon>Gekkota</taxon>
        <taxon>Sphaerodactylidae</taxon>
        <taxon>Sphaerodactylus</taxon>
    </lineage>
</organism>
<accession>A0ACB8EZS4</accession>
<reference evidence="1" key="1">
    <citation type="submission" date="2021-08" db="EMBL/GenBank/DDBJ databases">
        <title>The first chromosome-level gecko genome reveals the dynamic sex chromosomes of Neotropical dwarf geckos (Sphaerodactylidae: Sphaerodactylus).</title>
        <authorList>
            <person name="Pinto B.J."/>
            <person name="Keating S.E."/>
            <person name="Gamble T."/>
        </authorList>
    </citation>
    <scope>NUCLEOTIDE SEQUENCE</scope>
    <source>
        <strain evidence="1">TG3544</strain>
    </source>
</reference>
<evidence type="ECO:0000313" key="2">
    <source>
        <dbReference type="Proteomes" id="UP000827872"/>
    </source>
</evidence>
<sequence>MLRRDPAIPGPQYVARGRGLRPGLLALRLLEAQGREVIPMPRDWRGSEMESKLQDFCRSSLPNLLSMPA</sequence>
<proteinExistence type="predicted"/>
<dbReference type="Proteomes" id="UP000827872">
    <property type="component" value="Linkage Group LG12"/>
</dbReference>
<name>A0ACB8EZS4_9SAUR</name>
<comment type="caution">
    <text evidence="1">The sequence shown here is derived from an EMBL/GenBank/DDBJ whole genome shotgun (WGS) entry which is preliminary data.</text>
</comment>
<evidence type="ECO:0000313" key="1">
    <source>
        <dbReference type="EMBL" id="KAH7998212.1"/>
    </source>
</evidence>
<gene>
    <name evidence="1" type="ORF">K3G42_013820</name>
</gene>
<keyword evidence="2" id="KW-1185">Reference proteome</keyword>